<dbReference type="PANTHER" id="PTHR47396:SF1">
    <property type="entry name" value="ATP-DEPENDENT HELICASE IRC3-RELATED"/>
    <property type="match status" value="1"/>
</dbReference>
<dbReference type="InterPro" id="IPR050742">
    <property type="entry name" value="Helicase_Restrict-Modif_Enz"/>
</dbReference>
<protein>
    <submittedName>
        <fullName evidence="2">Restriction endonuclease subunit R</fullName>
    </submittedName>
</protein>
<dbReference type="AlphaFoldDB" id="A0A6M0RJV3"/>
<accession>A0A6M0RJV3</accession>
<dbReference type="InterPro" id="IPR027417">
    <property type="entry name" value="P-loop_NTPase"/>
</dbReference>
<dbReference type="Gene3D" id="3.90.1570.30">
    <property type="match status" value="1"/>
</dbReference>
<dbReference type="Pfam" id="PF08463">
    <property type="entry name" value="EcoEI_R_C"/>
    <property type="match status" value="1"/>
</dbReference>
<dbReference type="GO" id="GO:0005524">
    <property type="term" value="F:ATP binding"/>
    <property type="evidence" value="ECO:0007669"/>
    <property type="project" value="InterPro"/>
</dbReference>
<dbReference type="GO" id="GO:0006304">
    <property type="term" value="P:DNA modification"/>
    <property type="evidence" value="ECO:0007669"/>
    <property type="project" value="InterPro"/>
</dbReference>
<keyword evidence="2" id="KW-0255">Endonuclease</keyword>
<dbReference type="SUPFAM" id="SSF52540">
    <property type="entry name" value="P-loop containing nucleoside triphosphate hydrolases"/>
    <property type="match status" value="2"/>
</dbReference>
<feature type="domain" description="Helicase ATP-binding" evidence="1">
    <location>
        <begin position="137"/>
        <end position="328"/>
    </location>
</feature>
<dbReference type="EMBL" id="QXHD01000004">
    <property type="protein sequence ID" value="NEZ56073.1"/>
    <property type="molecule type" value="Genomic_DNA"/>
</dbReference>
<dbReference type="GO" id="GO:0003677">
    <property type="term" value="F:DNA binding"/>
    <property type="evidence" value="ECO:0007669"/>
    <property type="project" value="InterPro"/>
</dbReference>
<organism evidence="2 3">
    <name type="scientific">Adonisia turfae CCMR0081</name>
    <dbReference type="NCBI Taxonomy" id="2292702"/>
    <lineage>
        <taxon>Bacteria</taxon>
        <taxon>Bacillati</taxon>
        <taxon>Cyanobacteriota</taxon>
        <taxon>Adonisia</taxon>
        <taxon>Adonisia turfae</taxon>
    </lineage>
</organism>
<dbReference type="InterPro" id="IPR014001">
    <property type="entry name" value="Helicase_ATP-bd"/>
</dbReference>
<dbReference type="PROSITE" id="PS51192">
    <property type="entry name" value="HELICASE_ATP_BIND_1"/>
    <property type="match status" value="1"/>
</dbReference>
<comment type="caution">
    <text evidence="2">The sequence shown here is derived from an EMBL/GenBank/DDBJ whole genome shotgun (WGS) entry which is preliminary data.</text>
</comment>
<dbReference type="Proteomes" id="UP000481033">
    <property type="component" value="Unassembled WGS sequence"/>
</dbReference>
<name>A0A6M0RJV3_9CYAN</name>
<dbReference type="Gene3D" id="3.40.50.300">
    <property type="entry name" value="P-loop containing nucleotide triphosphate hydrolases"/>
    <property type="match status" value="2"/>
</dbReference>
<dbReference type="SMART" id="SM00487">
    <property type="entry name" value="DEXDc"/>
    <property type="match status" value="1"/>
</dbReference>
<proteinExistence type="predicted"/>
<sequence>MGVAVREYPLATGGFADYLLFVNRKAVGVIEAKSEGTTLGGVAEQSADYLEGIPPRLRYDRQLSPFAYESTGTETFFRDARDPDYRSRRVFAFHKPETLGEWLAQADTLRSRLRQLPSLMTDGLRDCQIEAITNLEQSFARSRPRALIQMATGSGKTYTAVSFVYRLIKFAGAKRILFLVDRGNLSRQAFKEFQQYVPPDDGRKFTDLYNVQRMTTNSLDRVSKVCITTIQRLYSMLRGEAELDESLEEQSLFETGMDLEPPREVSYNPHFPIEDFDFIITDECHRSIYNLWRQVLEYYDAFLIGLTATPSKQTFGFFNQNLVMEYGHERAVADGVNVPYDVYPIRTRITEQGSTVEAGFLVDKRNRKTRAVRWETLDEDLSYTGKKLDRDVVAIDQIRTVIRTFRDRLPMEIFPGRTEVPKTLIFAKNDAHAEDILEMVRQEFDKGNDFCKKITYQVKKAEDLINQFRNSYNPRIAVTVDMVSTGTDIKPLECLLFMRDVKSRNFFDQMKGRGTRTISDTDFQAITQGAQHKTHFVIVDAVGVCDRDKTDSRPLERKRSVPFDKLMLGVAQGQQDCDLIVSLAGRLARLDRKLSDADRSRIEATAGQPLKQIINGLLDATDPDLQIERAKTQFQTESPSEAEQDQAAEILAEEACLPFDSPELRQLLKELQSDAEQTIDRVSADELISAGFDAAARERAESLVQNWRQFIEDNKDEITALQILYNLPYGQRQLSYDQIRQLAEAIQKPPYRFRADQLWQAYEQLEVSKVKGRPEKILTNLISLVRFAIGETDVLEPFAEVVNRRFETWLAQQDGLGRGFSPEQREWLVMIRDHIATSLEIGSEDFEDVPFNQKGGPLKAVQLFGTELPTILTELNQILAA</sequence>
<dbReference type="CDD" id="cd18799">
    <property type="entry name" value="SF2_C_EcoAI-like"/>
    <property type="match status" value="1"/>
</dbReference>
<keyword evidence="2" id="KW-0378">Hydrolase</keyword>
<evidence type="ECO:0000313" key="2">
    <source>
        <dbReference type="EMBL" id="NEZ56073.1"/>
    </source>
</evidence>
<keyword evidence="3" id="KW-1185">Reference proteome</keyword>
<dbReference type="InterPro" id="IPR006935">
    <property type="entry name" value="Helicase/UvrB_N"/>
</dbReference>
<evidence type="ECO:0000313" key="3">
    <source>
        <dbReference type="Proteomes" id="UP000481033"/>
    </source>
</evidence>
<evidence type="ECO:0000259" key="1">
    <source>
        <dbReference type="PROSITE" id="PS51192"/>
    </source>
</evidence>
<dbReference type="GO" id="GO:0004519">
    <property type="term" value="F:endonuclease activity"/>
    <property type="evidence" value="ECO:0007669"/>
    <property type="project" value="UniProtKB-KW"/>
</dbReference>
<dbReference type="GO" id="GO:0005829">
    <property type="term" value="C:cytosol"/>
    <property type="evidence" value="ECO:0007669"/>
    <property type="project" value="TreeGrafter"/>
</dbReference>
<reference evidence="2 3" key="1">
    <citation type="journal article" date="2020" name="Microb. Ecol.">
        <title>Ecogenomics of the Marine Benthic Filamentous Cyanobacterium Adonisia.</title>
        <authorList>
            <person name="Walter J.M."/>
            <person name="Coutinho F.H."/>
            <person name="Leomil L."/>
            <person name="Hargreaves P.I."/>
            <person name="Campeao M.E."/>
            <person name="Vieira V.V."/>
            <person name="Silva B.S."/>
            <person name="Fistarol G.O."/>
            <person name="Salomon P.S."/>
            <person name="Sawabe T."/>
            <person name="Mino S."/>
            <person name="Hosokawa M."/>
            <person name="Miyashita H."/>
            <person name="Maruyama F."/>
            <person name="van Verk M.C."/>
            <person name="Dutilh B.E."/>
            <person name="Thompson C.C."/>
            <person name="Thompson F.L."/>
        </authorList>
    </citation>
    <scope>NUCLEOTIDE SEQUENCE [LARGE SCALE GENOMIC DNA]</scope>
    <source>
        <strain evidence="2 3">CCMR0081</strain>
    </source>
</reference>
<dbReference type="CDD" id="cd18032">
    <property type="entry name" value="DEXHc_RE_I_III_res"/>
    <property type="match status" value="1"/>
</dbReference>
<dbReference type="PANTHER" id="PTHR47396">
    <property type="entry name" value="TYPE I RESTRICTION ENZYME ECOKI R PROTEIN"/>
    <property type="match status" value="1"/>
</dbReference>
<keyword evidence="2" id="KW-0540">Nuclease</keyword>
<gene>
    <name evidence="2" type="ORF">DXZ20_10390</name>
</gene>
<dbReference type="GO" id="GO:0016787">
    <property type="term" value="F:hydrolase activity"/>
    <property type="evidence" value="ECO:0007669"/>
    <property type="project" value="InterPro"/>
</dbReference>
<dbReference type="InterPro" id="IPR013670">
    <property type="entry name" value="EcoEI_R_C_dom"/>
</dbReference>
<dbReference type="Pfam" id="PF04851">
    <property type="entry name" value="ResIII"/>
    <property type="match status" value="1"/>
</dbReference>